<protein>
    <recommendedName>
        <fullName evidence="1">FBD domain-containing protein</fullName>
    </recommendedName>
</protein>
<reference evidence="2" key="1">
    <citation type="submission" date="2020-07" db="EMBL/GenBank/DDBJ databases">
        <title>Genome sequence and genetic diversity analysis of an under-domesticated orphan crop, white fonio (Digitaria exilis).</title>
        <authorList>
            <person name="Bennetzen J.L."/>
            <person name="Chen S."/>
            <person name="Ma X."/>
            <person name="Wang X."/>
            <person name="Yssel A.E.J."/>
            <person name="Chaluvadi S.R."/>
            <person name="Johnson M."/>
            <person name="Gangashetty P."/>
            <person name="Hamidou F."/>
            <person name="Sanogo M.D."/>
            <person name="Zwaenepoel A."/>
            <person name="Wallace J."/>
            <person name="Van De Peer Y."/>
            <person name="Van Deynze A."/>
        </authorList>
    </citation>
    <scope>NUCLEOTIDE SEQUENCE</scope>
    <source>
        <tissue evidence="2">Leaves</tissue>
    </source>
</reference>
<dbReference type="InterPro" id="IPR006566">
    <property type="entry name" value="FBD"/>
</dbReference>
<evidence type="ECO:0000313" key="2">
    <source>
        <dbReference type="EMBL" id="KAF8644550.1"/>
    </source>
</evidence>
<dbReference type="PANTHER" id="PTHR34709:SF56">
    <property type="entry name" value="FBD DOMAIN-CONTAINING PROTEIN"/>
    <property type="match status" value="1"/>
</dbReference>
<dbReference type="PANTHER" id="PTHR34709">
    <property type="entry name" value="OS10G0396666 PROTEIN"/>
    <property type="match status" value="1"/>
</dbReference>
<dbReference type="AlphaFoldDB" id="A0A835A1Y5"/>
<gene>
    <name evidence="2" type="ORF">HU200_066403</name>
</gene>
<dbReference type="Proteomes" id="UP000636709">
    <property type="component" value="Unassembled WGS sequence"/>
</dbReference>
<organism evidence="2 3">
    <name type="scientific">Digitaria exilis</name>
    <dbReference type="NCBI Taxonomy" id="1010633"/>
    <lineage>
        <taxon>Eukaryota</taxon>
        <taxon>Viridiplantae</taxon>
        <taxon>Streptophyta</taxon>
        <taxon>Embryophyta</taxon>
        <taxon>Tracheophyta</taxon>
        <taxon>Spermatophyta</taxon>
        <taxon>Magnoliopsida</taxon>
        <taxon>Liliopsida</taxon>
        <taxon>Poales</taxon>
        <taxon>Poaceae</taxon>
        <taxon>PACMAD clade</taxon>
        <taxon>Panicoideae</taxon>
        <taxon>Panicodae</taxon>
        <taxon>Paniceae</taxon>
        <taxon>Anthephorinae</taxon>
        <taxon>Digitaria</taxon>
    </lineage>
</organism>
<evidence type="ECO:0000313" key="3">
    <source>
        <dbReference type="Proteomes" id="UP000636709"/>
    </source>
</evidence>
<keyword evidence="3" id="KW-1185">Reference proteome</keyword>
<dbReference type="SUPFAM" id="SSF81383">
    <property type="entry name" value="F-box domain"/>
    <property type="match status" value="1"/>
</dbReference>
<sequence length="409" mass="46085">MAMAAGVACDYCREDQLEMECCRGGLLPRSTGLLPDDGAEEEVDRISAMPDDLLLQILAGLGCARAAAHTGLLARRWRGLWARLPRLTFHCVVPGLLGAALAMVAGDPTPPSLIDIHFSDHHMIEPARITSLLAAAAALAPEEFVFHRRGDTTWPRGFPALESLHLENCHMDINDMLRRCPRLRKLRVLDWNSESVVVALTALEELAVRATVQIRRINIVAPALKKLYLDAHCGIHKEFSLSFSAPAVEDFIWKSESRAKRDATTFEQEVHRFQVTDFSILELDLKQGGHVYGTIVLHLLGLCTSIQRLKVTLDDYEKRERCSEDCRCDQTNNWRSQNISLTDLKEVEIQRFRGEDHEVDLLKVLLRCATVLERVTLRFSKKFSPSDSGRLEIDSILKAYPFVTCNIYQ</sequence>
<dbReference type="InterPro" id="IPR036047">
    <property type="entry name" value="F-box-like_dom_sf"/>
</dbReference>
<dbReference type="EMBL" id="JACEFO010003084">
    <property type="protein sequence ID" value="KAF8644550.1"/>
    <property type="molecule type" value="Genomic_DNA"/>
</dbReference>
<accession>A0A835A1Y5</accession>
<evidence type="ECO:0000259" key="1">
    <source>
        <dbReference type="Pfam" id="PF08387"/>
    </source>
</evidence>
<feature type="domain" description="FBD" evidence="1">
    <location>
        <begin position="342"/>
        <end position="377"/>
    </location>
</feature>
<comment type="caution">
    <text evidence="2">The sequence shown here is derived from an EMBL/GenBank/DDBJ whole genome shotgun (WGS) entry which is preliminary data.</text>
</comment>
<dbReference type="OrthoDB" id="676351at2759"/>
<proteinExistence type="predicted"/>
<name>A0A835A1Y5_9POAL</name>
<dbReference type="Pfam" id="PF08387">
    <property type="entry name" value="FBD"/>
    <property type="match status" value="1"/>
</dbReference>
<dbReference type="SUPFAM" id="SSF52047">
    <property type="entry name" value="RNI-like"/>
    <property type="match status" value="1"/>
</dbReference>
<dbReference type="InterPro" id="IPR055312">
    <property type="entry name" value="FBL15-like"/>
</dbReference>